<keyword evidence="3" id="KW-1185">Reference proteome</keyword>
<dbReference type="Proteomes" id="UP001497444">
    <property type="component" value="Chromosome 1"/>
</dbReference>
<evidence type="ECO:0000313" key="3">
    <source>
        <dbReference type="Proteomes" id="UP001497444"/>
    </source>
</evidence>
<feature type="region of interest" description="Disordered" evidence="1">
    <location>
        <begin position="1"/>
        <end position="23"/>
    </location>
</feature>
<gene>
    <name evidence="2" type="ORF">CSSPJE1EN1_LOCUS790</name>
</gene>
<accession>A0ABP0VPF1</accession>
<protein>
    <submittedName>
        <fullName evidence="2">Uncharacterized protein</fullName>
    </submittedName>
</protein>
<organism evidence="2 3">
    <name type="scientific">Sphagnum jensenii</name>
    <dbReference type="NCBI Taxonomy" id="128206"/>
    <lineage>
        <taxon>Eukaryota</taxon>
        <taxon>Viridiplantae</taxon>
        <taxon>Streptophyta</taxon>
        <taxon>Embryophyta</taxon>
        <taxon>Bryophyta</taxon>
        <taxon>Sphagnophytina</taxon>
        <taxon>Sphagnopsida</taxon>
        <taxon>Sphagnales</taxon>
        <taxon>Sphagnaceae</taxon>
        <taxon>Sphagnum</taxon>
    </lineage>
</organism>
<evidence type="ECO:0000313" key="2">
    <source>
        <dbReference type="EMBL" id="CAK9255312.1"/>
    </source>
</evidence>
<dbReference type="EMBL" id="OZ020096">
    <property type="protein sequence ID" value="CAK9255312.1"/>
    <property type="molecule type" value="Genomic_DNA"/>
</dbReference>
<proteinExistence type="predicted"/>
<sequence>MYPVPGCPLVKRGAPGQATGASTSGKMAAYDATAMLIRCNSNPNISRSRQACIRHGLLFLAISQRAFKVPLLFVAVAKCKHNKRKA</sequence>
<reference evidence="2 3" key="1">
    <citation type="submission" date="2024-02" db="EMBL/GenBank/DDBJ databases">
        <authorList>
            <consortium name="ELIXIR-Norway"/>
            <consortium name="Elixir Norway"/>
        </authorList>
    </citation>
    <scope>NUCLEOTIDE SEQUENCE [LARGE SCALE GENOMIC DNA]</scope>
</reference>
<name>A0ABP0VPF1_9BRYO</name>
<evidence type="ECO:0000256" key="1">
    <source>
        <dbReference type="SAM" id="MobiDB-lite"/>
    </source>
</evidence>